<dbReference type="Proteomes" id="UP001519921">
    <property type="component" value="Unassembled WGS sequence"/>
</dbReference>
<keyword evidence="2" id="KW-1185">Reference proteome</keyword>
<dbReference type="EMBL" id="JAHXPT010000010">
    <property type="protein sequence ID" value="MBW6411006.1"/>
    <property type="molecule type" value="Genomic_DNA"/>
</dbReference>
<evidence type="ECO:0000313" key="2">
    <source>
        <dbReference type="Proteomes" id="UP001519921"/>
    </source>
</evidence>
<gene>
    <name evidence="1" type="ORF">KYD98_12955</name>
</gene>
<evidence type="ECO:0000313" key="1">
    <source>
        <dbReference type="EMBL" id="MBW6411006.1"/>
    </source>
</evidence>
<comment type="caution">
    <text evidence="1">The sequence shown here is derived from an EMBL/GenBank/DDBJ whole genome shotgun (WGS) entry which is preliminary data.</text>
</comment>
<dbReference type="RefSeq" id="WP_219780469.1">
    <property type="nucleotide sequence ID" value="NZ_JAHXPT010000010.1"/>
</dbReference>
<proteinExistence type="predicted"/>
<sequence>MLIEEVFYKVEVEKLLINMNATLKNLINLITLTRDYDIFYNEIKDVNLIKVGENICFYTI</sequence>
<reference evidence="1 2" key="1">
    <citation type="submission" date="2021-07" db="EMBL/GenBank/DDBJ databases">
        <title>Clostridium weizhouense sp. nov., an anaerobic bacterium isolated from activated sludge of Petroleum wastewater.</title>
        <authorList>
            <person name="Li Q."/>
        </authorList>
    </citation>
    <scope>NUCLEOTIDE SEQUENCE [LARGE SCALE GENOMIC DNA]</scope>
    <source>
        <strain evidence="1 2">YB-6</strain>
    </source>
</reference>
<organism evidence="1 2">
    <name type="scientific">Clostridium weizhouense</name>
    <dbReference type="NCBI Taxonomy" id="2859781"/>
    <lineage>
        <taxon>Bacteria</taxon>
        <taxon>Bacillati</taxon>
        <taxon>Bacillota</taxon>
        <taxon>Clostridia</taxon>
        <taxon>Eubacteriales</taxon>
        <taxon>Clostridiaceae</taxon>
        <taxon>Clostridium</taxon>
    </lineage>
</organism>
<protein>
    <submittedName>
        <fullName evidence="1">Uncharacterized protein</fullName>
    </submittedName>
</protein>
<name>A0ABS7AQR2_9CLOT</name>
<accession>A0ABS7AQR2</accession>